<dbReference type="Proteomes" id="UP000266673">
    <property type="component" value="Unassembled WGS sequence"/>
</dbReference>
<dbReference type="AlphaFoldDB" id="A0A397UEN1"/>
<comment type="caution">
    <text evidence="1">The sequence shown here is derived from an EMBL/GenBank/DDBJ whole genome shotgun (WGS) entry which is preliminary data.</text>
</comment>
<name>A0A397UEN1_9GLOM</name>
<evidence type="ECO:0000313" key="1">
    <source>
        <dbReference type="EMBL" id="RIB07259.1"/>
    </source>
</evidence>
<evidence type="ECO:0000313" key="2">
    <source>
        <dbReference type="Proteomes" id="UP000266673"/>
    </source>
</evidence>
<accession>A0A397UEN1</accession>
<sequence>MRNSGSDKTEGEEINLIDFNESDLMSEGKPEGIFEVFVEGDLIDFGCIEEELDGQSNVDLATGMEEIVKDLKALIYYNFDECDCGVNLSKWHWHTNFKDLDSGNKDGGDLIKKKEDGIEVMKNRFVDSCDKRAVYIKIE</sequence>
<organism evidence="1 2">
    <name type="scientific">Gigaspora rosea</name>
    <dbReference type="NCBI Taxonomy" id="44941"/>
    <lineage>
        <taxon>Eukaryota</taxon>
        <taxon>Fungi</taxon>
        <taxon>Fungi incertae sedis</taxon>
        <taxon>Mucoromycota</taxon>
        <taxon>Glomeromycotina</taxon>
        <taxon>Glomeromycetes</taxon>
        <taxon>Diversisporales</taxon>
        <taxon>Gigasporaceae</taxon>
        <taxon>Gigaspora</taxon>
    </lineage>
</organism>
<dbReference type="OrthoDB" id="2482309at2759"/>
<reference evidence="1 2" key="1">
    <citation type="submission" date="2018-06" db="EMBL/GenBank/DDBJ databases">
        <title>Comparative genomics reveals the genomic features of Rhizophagus irregularis, R. cerebriforme, R. diaphanum and Gigaspora rosea, and their symbiotic lifestyle signature.</title>
        <authorList>
            <person name="Morin E."/>
            <person name="San Clemente H."/>
            <person name="Chen E.C.H."/>
            <person name="De La Providencia I."/>
            <person name="Hainaut M."/>
            <person name="Kuo A."/>
            <person name="Kohler A."/>
            <person name="Murat C."/>
            <person name="Tang N."/>
            <person name="Roy S."/>
            <person name="Loubradou J."/>
            <person name="Henrissat B."/>
            <person name="Grigoriev I.V."/>
            <person name="Corradi N."/>
            <person name="Roux C."/>
            <person name="Martin F.M."/>
        </authorList>
    </citation>
    <scope>NUCLEOTIDE SEQUENCE [LARGE SCALE GENOMIC DNA]</scope>
    <source>
        <strain evidence="1 2">DAOM 194757</strain>
    </source>
</reference>
<proteinExistence type="predicted"/>
<keyword evidence="2" id="KW-1185">Reference proteome</keyword>
<protein>
    <submittedName>
        <fullName evidence="1">Uncharacterized protein</fullName>
    </submittedName>
</protein>
<dbReference type="EMBL" id="QKWP01001685">
    <property type="protein sequence ID" value="RIB07259.1"/>
    <property type="molecule type" value="Genomic_DNA"/>
</dbReference>
<gene>
    <name evidence="1" type="ORF">C2G38_2046136</name>
</gene>